<feature type="transmembrane region" description="Helical" evidence="1">
    <location>
        <begin position="221"/>
        <end position="248"/>
    </location>
</feature>
<dbReference type="InterPro" id="IPR016024">
    <property type="entry name" value="ARM-type_fold"/>
</dbReference>
<keyword evidence="1" id="KW-1133">Transmembrane helix</keyword>
<dbReference type="EMBL" id="JARPZN010000002">
    <property type="protein sequence ID" value="MDT2689333.1"/>
    <property type="molecule type" value="Genomic_DNA"/>
</dbReference>
<feature type="transmembrane region" description="Helical" evidence="1">
    <location>
        <begin position="71"/>
        <end position="89"/>
    </location>
</feature>
<dbReference type="AlphaFoldDB" id="A0AAE4KR55"/>
<feature type="transmembrane region" description="Helical" evidence="1">
    <location>
        <begin position="166"/>
        <end position="194"/>
    </location>
</feature>
<proteinExistence type="predicted"/>
<feature type="transmembrane region" description="Helical" evidence="1">
    <location>
        <begin position="110"/>
        <end position="135"/>
    </location>
</feature>
<accession>A0AAE4KR55</accession>
<evidence type="ECO:0000313" key="3">
    <source>
        <dbReference type="Proteomes" id="UP001183682"/>
    </source>
</evidence>
<organism evidence="2 3">
    <name type="scientific">Enterococcus gallinarum</name>
    <dbReference type="NCBI Taxonomy" id="1353"/>
    <lineage>
        <taxon>Bacteria</taxon>
        <taxon>Bacillati</taxon>
        <taxon>Bacillota</taxon>
        <taxon>Bacilli</taxon>
        <taxon>Lactobacillales</taxon>
        <taxon>Enterococcaceae</taxon>
        <taxon>Enterococcus</taxon>
    </lineage>
</organism>
<keyword evidence="1" id="KW-0472">Membrane</keyword>
<gene>
    <name evidence="2" type="ORF">P7E30_03800</name>
</gene>
<keyword evidence="1" id="KW-0812">Transmembrane</keyword>
<feature type="transmembrane region" description="Helical" evidence="1">
    <location>
        <begin position="31"/>
        <end position="51"/>
    </location>
</feature>
<protein>
    <submittedName>
        <fullName evidence="2">DUF975 family protein</fullName>
    </submittedName>
</protein>
<dbReference type="InterPro" id="IPR010380">
    <property type="entry name" value="DUF975"/>
</dbReference>
<dbReference type="PANTHER" id="PTHR40076:SF1">
    <property type="entry name" value="MEMBRANE PROTEIN"/>
    <property type="match status" value="1"/>
</dbReference>
<dbReference type="SUPFAM" id="SSF48371">
    <property type="entry name" value="ARM repeat"/>
    <property type="match status" value="1"/>
</dbReference>
<sequence>MTKLLEGVEDEKNSEIRSMASRALKGMWGRYILAFIATIAIQSMVSSLVLSLTNHTFQQTRETIIDYILEYFVFFALTISLNIMALFLIRQREIHVSDIFLVYDKRYYVPFLLLNLVNALVNYLISFVTFLPHLVVGGMNQYLDLVLNVNSRITVDWSLFRSSISFIISFLISVVLFLFVSQIISGLFQFAIYVRYDHPEMTTLQAIKEAWHLMKNHIGQYILLQISLLGWMVLGLFAFVIGLFWALAYANTANAAFYQALIEKENDRVLS</sequence>
<dbReference type="RefSeq" id="WP_255210074.1">
    <property type="nucleotide sequence ID" value="NZ_JARPZN010000002.1"/>
</dbReference>
<evidence type="ECO:0000313" key="2">
    <source>
        <dbReference type="EMBL" id="MDT2689333.1"/>
    </source>
</evidence>
<comment type="caution">
    <text evidence="2">The sequence shown here is derived from an EMBL/GenBank/DDBJ whole genome shotgun (WGS) entry which is preliminary data.</text>
</comment>
<name>A0AAE4KR55_ENTGA</name>
<dbReference type="Pfam" id="PF06161">
    <property type="entry name" value="DUF975"/>
    <property type="match status" value="1"/>
</dbReference>
<reference evidence="2" key="1">
    <citation type="submission" date="2023-03" db="EMBL/GenBank/DDBJ databases">
        <authorList>
            <person name="Shen W."/>
            <person name="Cai J."/>
        </authorList>
    </citation>
    <scope>NUCLEOTIDE SEQUENCE</scope>
    <source>
        <strain evidence="2">K69-2</strain>
    </source>
</reference>
<dbReference type="Proteomes" id="UP001183682">
    <property type="component" value="Unassembled WGS sequence"/>
</dbReference>
<evidence type="ECO:0000256" key="1">
    <source>
        <dbReference type="SAM" id="Phobius"/>
    </source>
</evidence>
<dbReference type="PANTHER" id="PTHR40076">
    <property type="entry name" value="MEMBRANE PROTEIN-RELATED"/>
    <property type="match status" value="1"/>
</dbReference>